<evidence type="ECO:0000256" key="3">
    <source>
        <dbReference type="ARBA" id="ARBA00022679"/>
    </source>
</evidence>
<dbReference type="InterPro" id="IPR008921">
    <property type="entry name" value="DNA_pol3_clamp-load_cplx_C"/>
</dbReference>
<dbReference type="InterPro" id="IPR012763">
    <property type="entry name" value="DNA_pol_III_sug/sutau_N"/>
</dbReference>
<dbReference type="NCBIfam" id="NF004046">
    <property type="entry name" value="PRK05563.1"/>
    <property type="match status" value="1"/>
</dbReference>
<keyword evidence="3 14" id="KW-0808">Transferase</keyword>
<dbReference type="NCBIfam" id="TIGR02397">
    <property type="entry name" value="dnaX_nterm"/>
    <property type="match status" value="1"/>
</dbReference>
<dbReference type="GO" id="GO:0005524">
    <property type="term" value="F:ATP binding"/>
    <property type="evidence" value="ECO:0007669"/>
    <property type="project" value="UniProtKB-KW"/>
</dbReference>
<keyword evidence="4 14" id="KW-0548">Nucleotidyltransferase</keyword>
<dbReference type="FunFam" id="3.40.50.300:FF:000014">
    <property type="entry name" value="DNA polymerase III subunit gamma/tau"/>
    <property type="match status" value="1"/>
</dbReference>
<dbReference type="PRINTS" id="PR00300">
    <property type="entry name" value="CLPPROTEASEA"/>
</dbReference>
<dbReference type="GO" id="GO:0046872">
    <property type="term" value="F:metal ion binding"/>
    <property type="evidence" value="ECO:0007669"/>
    <property type="project" value="UniProtKB-KW"/>
</dbReference>
<dbReference type="InterPro" id="IPR022754">
    <property type="entry name" value="DNA_pol_III_gamma-3"/>
</dbReference>
<keyword evidence="5" id="KW-0235">DNA replication</keyword>
<dbReference type="PANTHER" id="PTHR11669">
    <property type="entry name" value="REPLICATION FACTOR C / DNA POLYMERASE III GAMMA-TAU SUBUNIT"/>
    <property type="match status" value="1"/>
</dbReference>
<feature type="domain" description="AAA+ ATPase" evidence="13">
    <location>
        <begin position="36"/>
        <end position="178"/>
    </location>
</feature>
<dbReference type="Pfam" id="PF22608">
    <property type="entry name" value="DNAX_ATPase_lid"/>
    <property type="match status" value="1"/>
</dbReference>
<dbReference type="InterPro" id="IPR003593">
    <property type="entry name" value="AAA+_ATPase"/>
</dbReference>
<keyword evidence="8" id="KW-0862">Zinc</keyword>
<evidence type="ECO:0000256" key="10">
    <source>
        <dbReference type="ARBA" id="ARBA00022932"/>
    </source>
</evidence>
<keyword evidence="7" id="KW-0547">Nucleotide-binding</keyword>
<evidence type="ECO:0000256" key="11">
    <source>
        <dbReference type="ARBA" id="ARBA00049244"/>
    </source>
</evidence>
<dbReference type="GO" id="GO:0003887">
    <property type="term" value="F:DNA-directed DNA polymerase activity"/>
    <property type="evidence" value="ECO:0007669"/>
    <property type="project" value="UniProtKB-KW"/>
</dbReference>
<proteinExistence type="inferred from homology"/>
<sequence>MYQALYRKWRSRTFDEVVGQSHITDTLKRQVDTGRLSHAYLFTGTRGTGKTSCAKILARAVNCEHPVNGNPCNQCPSCRGIEDGSILDVLELDAASNNGVDQVRALRDEAVYSPASVKKRVYIVDEVHMLSTAAFNALLKILEEPPAHLMFILATTELHKVPATIKSRCQQFAFKRILPRDIALHLMYVSDREKLGLTEEGAALLSRLADGGMRDALSLLDQCISASGVIGEAEILDALGMAGNLETAALLEQAAEGRTAQALETLNRLYGAGKDVGTLLGELSSLTRDLLIRRTAPQSGTALLTGGYDETTLRHLSNLLPPQRLTQILTQLQTTQAELPRSSNRRTDAELCLIRVCDSTLDTSAAGLAARLARLEGIVAGNPAALAPVSEAPREVPAPAVQAPVSRPPTVDTPPWEEERAPLPEEPVELVSEPPVRRERPAPPSAAPAAANPGDFWPGLVDSLKGQVPMGEYMFLKKAQGRVEDGVLNLYVGSDFDRAMVNKPAVLTPLSAAADGILGGKHRVAVVVGQAPAVRSTPAPAAPASTADPEPEDKLDDLLAISRQFDNIIIKE</sequence>
<dbReference type="Gene3D" id="1.10.8.60">
    <property type="match status" value="1"/>
</dbReference>
<accession>A0A212JGQ4</accession>
<dbReference type="Gene3D" id="3.40.50.300">
    <property type="entry name" value="P-loop containing nucleotide triphosphate hydrolases"/>
    <property type="match status" value="1"/>
</dbReference>
<evidence type="ECO:0000259" key="13">
    <source>
        <dbReference type="SMART" id="SM00382"/>
    </source>
</evidence>
<evidence type="ECO:0000313" key="14">
    <source>
        <dbReference type="EMBL" id="SBV98636.1"/>
    </source>
</evidence>
<dbReference type="InterPro" id="IPR001270">
    <property type="entry name" value="ClpA/B"/>
</dbReference>
<dbReference type="EMBL" id="FLUN01000001">
    <property type="protein sequence ID" value="SBV98636.1"/>
    <property type="molecule type" value="Genomic_DNA"/>
</dbReference>
<dbReference type="Gene3D" id="1.20.272.10">
    <property type="match status" value="1"/>
</dbReference>
<evidence type="ECO:0000256" key="4">
    <source>
        <dbReference type="ARBA" id="ARBA00022695"/>
    </source>
</evidence>
<dbReference type="EC" id="2.7.7.7" evidence="2"/>
<evidence type="ECO:0000256" key="1">
    <source>
        <dbReference type="ARBA" id="ARBA00006360"/>
    </source>
</evidence>
<dbReference type="GO" id="GO:0009360">
    <property type="term" value="C:DNA polymerase III complex"/>
    <property type="evidence" value="ECO:0007669"/>
    <property type="project" value="InterPro"/>
</dbReference>
<dbReference type="InterPro" id="IPR027417">
    <property type="entry name" value="P-loop_NTPase"/>
</dbReference>
<evidence type="ECO:0000256" key="12">
    <source>
        <dbReference type="SAM" id="MobiDB-lite"/>
    </source>
</evidence>
<dbReference type="AlphaFoldDB" id="A0A212JGQ4"/>
<dbReference type="SUPFAM" id="SSF52540">
    <property type="entry name" value="P-loop containing nucleoside triphosphate hydrolases"/>
    <property type="match status" value="1"/>
</dbReference>
<dbReference type="InterPro" id="IPR050238">
    <property type="entry name" value="DNA_Rep/Repair_Clamp_Loader"/>
</dbReference>
<dbReference type="InterPro" id="IPR045085">
    <property type="entry name" value="HLD_clamp_pol_III_gamma_tau"/>
</dbReference>
<evidence type="ECO:0000256" key="2">
    <source>
        <dbReference type="ARBA" id="ARBA00012417"/>
    </source>
</evidence>
<evidence type="ECO:0000256" key="9">
    <source>
        <dbReference type="ARBA" id="ARBA00022840"/>
    </source>
</evidence>
<dbReference type="Pfam" id="PF13177">
    <property type="entry name" value="DNA_pol3_delta2"/>
    <property type="match status" value="1"/>
</dbReference>
<gene>
    <name evidence="14" type="primary">dnaX</name>
    <name evidence="14" type="ORF">KL86CLO1_11067</name>
</gene>
<comment type="catalytic activity">
    <reaction evidence="11">
        <text>DNA(n) + a 2'-deoxyribonucleoside 5'-triphosphate = DNA(n+1) + diphosphate</text>
        <dbReference type="Rhea" id="RHEA:22508"/>
        <dbReference type="Rhea" id="RHEA-COMP:17339"/>
        <dbReference type="Rhea" id="RHEA-COMP:17340"/>
        <dbReference type="ChEBI" id="CHEBI:33019"/>
        <dbReference type="ChEBI" id="CHEBI:61560"/>
        <dbReference type="ChEBI" id="CHEBI:173112"/>
        <dbReference type="EC" id="2.7.7.7"/>
    </reaction>
</comment>
<evidence type="ECO:0000256" key="6">
    <source>
        <dbReference type="ARBA" id="ARBA00022723"/>
    </source>
</evidence>
<name>A0A212JGQ4_9FIRM</name>
<feature type="region of interest" description="Disordered" evidence="12">
    <location>
        <begin position="397"/>
        <end position="454"/>
    </location>
</feature>
<dbReference type="GO" id="GO:0006261">
    <property type="term" value="P:DNA-templated DNA replication"/>
    <property type="evidence" value="ECO:0007669"/>
    <property type="project" value="TreeGrafter"/>
</dbReference>
<evidence type="ECO:0000256" key="5">
    <source>
        <dbReference type="ARBA" id="ARBA00022705"/>
    </source>
</evidence>
<dbReference type="SMART" id="SM00382">
    <property type="entry name" value="AAA"/>
    <property type="match status" value="1"/>
</dbReference>
<keyword evidence="9" id="KW-0067">ATP-binding</keyword>
<keyword evidence="6" id="KW-0479">Metal-binding</keyword>
<evidence type="ECO:0000256" key="7">
    <source>
        <dbReference type="ARBA" id="ARBA00022741"/>
    </source>
</evidence>
<dbReference type="CDD" id="cd00009">
    <property type="entry name" value="AAA"/>
    <property type="match status" value="1"/>
</dbReference>
<comment type="similarity">
    <text evidence="1">Belongs to the DnaX/STICHEL family.</text>
</comment>
<keyword evidence="10" id="KW-0239">DNA-directed DNA polymerase</keyword>
<evidence type="ECO:0000256" key="8">
    <source>
        <dbReference type="ARBA" id="ARBA00022833"/>
    </source>
</evidence>
<organism evidence="14">
    <name type="scientific">uncultured Eubacteriales bacterium</name>
    <dbReference type="NCBI Taxonomy" id="172733"/>
    <lineage>
        <taxon>Bacteria</taxon>
        <taxon>Bacillati</taxon>
        <taxon>Bacillota</taxon>
        <taxon>Clostridia</taxon>
        <taxon>Eubacteriales</taxon>
        <taxon>environmental samples</taxon>
    </lineage>
</organism>
<dbReference type="GO" id="GO:0003677">
    <property type="term" value="F:DNA binding"/>
    <property type="evidence" value="ECO:0007669"/>
    <property type="project" value="InterPro"/>
</dbReference>
<reference evidence="14" key="1">
    <citation type="submission" date="2016-04" db="EMBL/GenBank/DDBJ databases">
        <authorList>
            <person name="Evans L.H."/>
            <person name="Alamgir A."/>
            <person name="Owens N."/>
            <person name="Weber N.D."/>
            <person name="Virtaneva K."/>
            <person name="Barbian K."/>
            <person name="Babar A."/>
            <person name="Rosenke K."/>
        </authorList>
    </citation>
    <scope>NUCLEOTIDE SEQUENCE</scope>
    <source>
        <strain evidence="14">86</strain>
    </source>
</reference>
<protein>
    <recommendedName>
        <fullName evidence="2">DNA-directed DNA polymerase</fullName>
        <ecNumber evidence="2">2.7.7.7</ecNumber>
    </recommendedName>
</protein>
<dbReference type="PANTHER" id="PTHR11669:SF0">
    <property type="entry name" value="PROTEIN STICHEL-LIKE 2"/>
    <property type="match status" value="1"/>
</dbReference>
<dbReference type="Pfam" id="PF12169">
    <property type="entry name" value="DNA_pol3_gamma3"/>
    <property type="match status" value="1"/>
</dbReference>
<dbReference type="SUPFAM" id="SSF48019">
    <property type="entry name" value="post-AAA+ oligomerization domain-like"/>
    <property type="match status" value="1"/>
</dbReference>